<dbReference type="Gene3D" id="3.40.309.10">
    <property type="entry name" value="Aldehyde Dehydrogenase, Chain A, domain 2"/>
    <property type="match status" value="1"/>
</dbReference>
<feature type="domain" description="Aldehyde dehydrogenase" evidence="1">
    <location>
        <begin position="27"/>
        <end position="75"/>
    </location>
</feature>
<sequence>MASISATELPKQLFINNAFVDSKSNKTCVYVQEGLYDEFIAAYRDAMEARAKEFGDVNDPKTRFGPLVDKLQYDHEWLESTVLVACFSTRLLVDIKSLAWDGNAVFWG</sequence>
<accession>A0A8H5AHY8</accession>
<dbReference type="EMBL" id="JAAFOW010000570">
    <property type="protein sequence ID" value="KAF5265433.1"/>
    <property type="molecule type" value="Genomic_DNA"/>
</dbReference>
<name>A0A8H5AHY8_FUSOX</name>
<gene>
    <name evidence="2" type="ORF">FOXYS1_3752</name>
</gene>
<reference evidence="2" key="1">
    <citation type="submission" date="2020-02" db="EMBL/GenBank/DDBJ databases">
        <title>Identification and distribution of gene clusters putatively required for synthesis of sphingolipid metabolism inhibitors in phylogenetically diverse species of the filamentous fungus Fusarium.</title>
        <authorList>
            <person name="Kim H.-S."/>
            <person name="Busman M."/>
            <person name="Brown D.W."/>
            <person name="Divon H."/>
            <person name="Uhlig S."/>
            <person name="Proctor R.H."/>
        </authorList>
    </citation>
    <scope>NUCLEOTIDE SEQUENCE [LARGE SCALE GENOMIC DNA]</scope>
    <source>
        <strain evidence="2">NRRL 39464</strain>
    </source>
</reference>
<dbReference type="InterPro" id="IPR015590">
    <property type="entry name" value="Aldehyde_DH_dom"/>
</dbReference>
<protein>
    <recommendedName>
        <fullName evidence="1">Aldehyde dehydrogenase domain-containing protein</fullName>
    </recommendedName>
</protein>
<organism evidence="2 3">
    <name type="scientific">Fusarium oxysporum</name>
    <name type="common">Fusarium vascular wilt</name>
    <dbReference type="NCBI Taxonomy" id="5507"/>
    <lineage>
        <taxon>Eukaryota</taxon>
        <taxon>Fungi</taxon>
        <taxon>Dikarya</taxon>
        <taxon>Ascomycota</taxon>
        <taxon>Pezizomycotina</taxon>
        <taxon>Sordariomycetes</taxon>
        <taxon>Hypocreomycetidae</taxon>
        <taxon>Hypocreales</taxon>
        <taxon>Nectriaceae</taxon>
        <taxon>Fusarium</taxon>
        <taxon>Fusarium oxysporum species complex</taxon>
    </lineage>
</organism>
<evidence type="ECO:0000313" key="2">
    <source>
        <dbReference type="EMBL" id="KAF5265433.1"/>
    </source>
</evidence>
<dbReference type="Proteomes" id="UP000558688">
    <property type="component" value="Unassembled WGS sequence"/>
</dbReference>
<dbReference type="SUPFAM" id="SSF53720">
    <property type="entry name" value="ALDH-like"/>
    <property type="match status" value="1"/>
</dbReference>
<proteinExistence type="predicted"/>
<dbReference type="Pfam" id="PF00171">
    <property type="entry name" value="Aldedh"/>
    <property type="match status" value="1"/>
</dbReference>
<dbReference type="InterPro" id="IPR016163">
    <property type="entry name" value="Ald_DH_C"/>
</dbReference>
<dbReference type="GO" id="GO:0016620">
    <property type="term" value="F:oxidoreductase activity, acting on the aldehyde or oxo group of donors, NAD or NADP as acceptor"/>
    <property type="evidence" value="ECO:0007669"/>
    <property type="project" value="InterPro"/>
</dbReference>
<evidence type="ECO:0000313" key="3">
    <source>
        <dbReference type="Proteomes" id="UP000558688"/>
    </source>
</evidence>
<evidence type="ECO:0000259" key="1">
    <source>
        <dbReference type="Pfam" id="PF00171"/>
    </source>
</evidence>
<dbReference type="InterPro" id="IPR016161">
    <property type="entry name" value="Ald_DH/histidinol_DH"/>
</dbReference>
<dbReference type="AlphaFoldDB" id="A0A8H5AHY8"/>
<comment type="caution">
    <text evidence="2">The sequence shown here is derived from an EMBL/GenBank/DDBJ whole genome shotgun (WGS) entry which is preliminary data.</text>
</comment>